<protein>
    <submittedName>
        <fullName evidence="8">AAA family ATPase</fullName>
    </submittedName>
</protein>
<evidence type="ECO:0000313" key="8">
    <source>
        <dbReference type="EMBL" id="KAK4186486.1"/>
    </source>
</evidence>
<dbReference type="GO" id="GO:0005524">
    <property type="term" value="F:ATP binding"/>
    <property type="evidence" value="ECO:0007669"/>
    <property type="project" value="UniProtKB-KW"/>
</dbReference>
<feature type="domain" description="AAA+ ATPase" evidence="7">
    <location>
        <begin position="1325"/>
        <end position="1457"/>
    </location>
</feature>
<sequence length="2298" mass="256710">MPSSGDSSMAAVRLQRLFKETISGTQSIQNPQKAALFLKAVRGQELPSACIENIIGSSAGLDAVRDAVRSDLSGRFIVTNTLPFLQYLSDPGIKALVDGQLLQQVLLAVAKPPTLWNALINLFNNGQIPDDSFSPIAWLALELISLPPTANVDVIDDVKSLAEKKVFLKSSDHVTREYGYKIQKVLRVRASPGSESSMSSSGPGGRHDNDFADFRKISIYPTTDEFLSTQLPYYRAATEVRETDLEIRPRAHLDNQFRLLREDMLAELREDIQVAMGSKKGNNRRSLVLSRLVPAGFDTGDDTKGRYKPCALLVRTYEGGLSFLHKMEPQARKKYLLNEPNLLKHQSFGVLCRGKEIFGFAFVDRDVDNLVKSPPVVSLQFTDNRGLRNALLALSPGLSGWESVQFLLVGTPVFAFEPVLLGLQKVSDIPLLDELVNPSADPDFKLPNRLMPIVQTLKGLLNHPDLNTKGVELPYQSGAPVRVDASQLQAIISALTTSISRIQGPPGTGKSFVGAQIARFLRRAGLRILVLSYTNHALCQFLEDLLDVGIRADDMVRIGSKNKCTTRTLPLLLSEQTGSYRRSRDGWDIINKRKNEAGEEASELKQELERHLRSVIRWEEISDYLEFADDDSHFLKALRVPEDENGWRLTGKGGKQVGPDYLYALWVKGDGPGMFKNILPDSCKNVWSMPRPARLAQVEKWRKALIEERIDNITELARQFNESRSEIDVLFQESDAQILRHKAIIGCTTTGAAKHDRLVRAAKCDVILVEEAGEILESHVLTALASTVKQLILIGDHKQLRPKINNYALSVERGDGFDLNRSLFERLILEGAGHATLSKQHRMVPEISMFARELTYPDLLDGPKTRFRDRIRGLEDRVVFLNHTKPEDTEKALKERRDPGAKESKKNNFEAEMVLRCVKYFGQQGYRSDQIVVLTPYLGQLRVLQDLFRKNQHDPELSEMDKAELIRAGLITQAAAKVDQRPIRMSTIDNYQGEENDIVIASLTRSNAGGDIGFMSAPERLNVLITRARNCLVLIGNMETFMKSKKGRSTWPPFFDLLKTHGHLYDGLPVKCEKHPERTALLREPTDFDKSSPDGGCTEPCEMPLKCGVHKCRSRCHRVVDHSQADCNQLVNKVCARQHKYKISCARQKQQCAKCIQEDKEMERRAKRDLQLEEDRRAREEAYTRQLKVIQDEIEHQKRINKYHAEEQARDQNIKQHQEDLAALKEAEIKLQEQNKHRAHLRAQATANAKIVSEKKEKTSSSSDEWSSGAKAEWEFLKQSEPGTVNTPLDELMGMIGLEAVKQEFLSIKSKVDTALRQGVSLAKERFSCSMLGNPGTGKTTVARLYAQFLTDLCVIPGGCFKENTGAGLANLGVSGCKKLIEEILNSGGGVLFIDEAYQLTSGHNPGGSAVLDYLLAEVENLRGKVVFVLAGYNKQMESFFAHNPGLPSRFPVDLSFADYTDDELLRIFELKVNSKYNDLMECEDGLRGLYCRIVSRRIGRGRGKEGFGNARTVENALDIISRRQANRLRQERKKKDYKPNDLFLTKEDLIGPEPAGALATCEAWKKLQGLIGLRSVKEAVRALVDSIQQNYHRELEEKPPIEYSLNKVFLGNPGTGKTTVAKLYGEILVAMGLLSKGEVIVKNPSDFVGAALGQSEQQTKGILAAASGKVLVIDEAYGLYGGGGNQGAVSDPYKTAVIDTIVAEVQSVPGDDRCVLLLGYKDQMENMFQNVNPGLSRRFPMASGFTFDDFSDDEMRSIFDLKLKQQNFQVTGQATGVAMEILKRARNRPNFGNAGEIDILLDATKARHQRRFAQGLAKSDSLLEALDFDENFDRAEKSDTNVRKLFEGTVGCEAIVQLLEGYQETVRTLKGLDMDPKESIPFNFLFRGPPGTGKTSTARKMGKVFYDMGFLANAEVVECSATDLIGQYVGQTGPKVQQQLDKALGKVLFVDEAYRLAEGHFAKEAMDEVVDCVTKERYHKKLIIILAGYENDINRLMSVNPGLTSRFPAVIDFRSLDGDECFALLLTLLNKRKKDLASRGVDLDLSYLEVTGDGFKEQAVRYFSELVAQDNWASARDVQTLSASIFNKALKMLNAPKTKADAANRKIILSTDLITGELQAMLSERVSRNCPATPQIDLRDLLEQHQSLPHRPAATSHTLATNQTQATENKEEVTEEPVQETVEVAEEPANGCRVSQRDAGVSDAVWEQLQRDRQAEEEREEEYQRLLKAEDDATEAAREKIITRLLEEEARRRKEAEMKKKLEAMGKCPAGFNWIKQGDGYRCGGGSHFMSNKELGV</sequence>
<dbReference type="GO" id="GO:0004386">
    <property type="term" value="F:helicase activity"/>
    <property type="evidence" value="ECO:0007669"/>
    <property type="project" value="InterPro"/>
</dbReference>
<feature type="domain" description="AAA+ ATPase" evidence="7">
    <location>
        <begin position="1604"/>
        <end position="1723"/>
    </location>
</feature>
<keyword evidence="3" id="KW-0347">Helicase</keyword>
<dbReference type="FunFam" id="1.10.8.60:FF:000160">
    <property type="entry name" value="WGS project CABT00000000 data, contig 2.55"/>
    <property type="match status" value="1"/>
</dbReference>
<feature type="domain" description="AAA+ ATPase" evidence="7">
    <location>
        <begin position="1881"/>
        <end position="2018"/>
    </location>
</feature>
<dbReference type="InterPro" id="IPR047187">
    <property type="entry name" value="SF1_C_Upf1"/>
</dbReference>
<dbReference type="PANTHER" id="PTHR43392:SF2">
    <property type="entry name" value="AAA-TYPE ATPASE FAMILY PROTEIN _ ANKYRIN REPEAT FAMILY PROTEIN"/>
    <property type="match status" value="1"/>
</dbReference>
<comment type="similarity">
    <text evidence="1">Belongs to the CbxX/CfxQ family.</text>
</comment>
<keyword evidence="9" id="KW-1185">Reference proteome</keyword>
<evidence type="ECO:0000256" key="3">
    <source>
        <dbReference type="ARBA" id="ARBA00022806"/>
    </source>
</evidence>
<dbReference type="CDD" id="cd00009">
    <property type="entry name" value="AAA"/>
    <property type="match status" value="3"/>
</dbReference>
<dbReference type="GO" id="GO:0016887">
    <property type="term" value="F:ATP hydrolysis activity"/>
    <property type="evidence" value="ECO:0007669"/>
    <property type="project" value="InterPro"/>
</dbReference>
<dbReference type="FunFam" id="3.40.50.300:FF:000216">
    <property type="entry name" value="Type VII secretion ATPase EccA"/>
    <property type="match status" value="3"/>
</dbReference>
<name>A0AAN7AFB6_9PEZI</name>
<feature type="coiled-coil region" evidence="5">
    <location>
        <begin position="2207"/>
        <end position="2240"/>
    </location>
</feature>
<dbReference type="InterPro" id="IPR027417">
    <property type="entry name" value="P-loop_NTPase"/>
</dbReference>
<evidence type="ECO:0000256" key="2">
    <source>
        <dbReference type="ARBA" id="ARBA00022741"/>
    </source>
</evidence>
<dbReference type="Pfam" id="PF13086">
    <property type="entry name" value="AAA_11"/>
    <property type="match status" value="1"/>
</dbReference>
<evidence type="ECO:0000256" key="6">
    <source>
        <dbReference type="SAM" id="MobiDB-lite"/>
    </source>
</evidence>
<dbReference type="Gene3D" id="1.10.8.60">
    <property type="match status" value="2"/>
</dbReference>
<dbReference type="InterPro" id="IPR003593">
    <property type="entry name" value="AAA+_ATPase"/>
</dbReference>
<dbReference type="Pfam" id="PF17866">
    <property type="entry name" value="AAA_lid_6"/>
    <property type="match status" value="2"/>
</dbReference>
<comment type="caution">
    <text evidence="8">The sequence shown here is derived from an EMBL/GenBank/DDBJ whole genome shotgun (WGS) entry which is preliminary data.</text>
</comment>
<dbReference type="InterPro" id="IPR050773">
    <property type="entry name" value="CbxX/CfxQ_RuBisCO_ESX"/>
</dbReference>
<dbReference type="PANTHER" id="PTHR43392">
    <property type="entry name" value="AAA-TYPE ATPASE FAMILY PROTEIN / ANKYRIN REPEAT FAMILY PROTEIN"/>
    <property type="match status" value="1"/>
</dbReference>
<organism evidence="8 9">
    <name type="scientific">Podospora australis</name>
    <dbReference type="NCBI Taxonomy" id="1536484"/>
    <lineage>
        <taxon>Eukaryota</taxon>
        <taxon>Fungi</taxon>
        <taxon>Dikarya</taxon>
        <taxon>Ascomycota</taxon>
        <taxon>Pezizomycotina</taxon>
        <taxon>Sordariomycetes</taxon>
        <taxon>Sordariomycetidae</taxon>
        <taxon>Sordariales</taxon>
        <taxon>Podosporaceae</taxon>
        <taxon>Podospora</taxon>
    </lineage>
</organism>
<dbReference type="InterPro" id="IPR000641">
    <property type="entry name" value="CbxX/CfxQ"/>
</dbReference>
<dbReference type="Proteomes" id="UP001302126">
    <property type="component" value="Unassembled WGS sequence"/>
</dbReference>
<keyword evidence="5" id="KW-0175">Coiled coil</keyword>
<accession>A0AAN7AFB6</accession>
<reference evidence="8" key="1">
    <citation type="journal article" date="2023" name="Mol. Phylogenet. Evol.">
        <title>Genome-scale phylogeny and comparative genomics of the fungal order Sordariales.</title>
        <authorList>
            <person name="Hensen N."/>
            <person name="Bonometti L."/>
            <person name="Westerberg I."/>
            <person name="Brannstrom I.O."/>
            <person name="Guillou S."/>
            <person name="Cros-Aarteil S."/>
            <person name="Calhoun S."/>
            <person name="Haridas S."/>
            <person name="Kuo A."/>
            <person name="Mondo S."/>
            <person name="Pangilinan J."/>
            <person name="Riley R."/>
            <person name="LaButti K."/>
            <person name="Andreopoulos B."/>
            <person name="Lipzen A."/>
            <person name="Chen C."/>
            <person name="Yan M."/>
            <person name="Daum C."/>
            <person name="Ng V."/>
            <person name="Clum A."/>
            <person name="Steindorff A."/>
            <person name="Ohm R.A."/>
            <person name="Martin F."/>
            <person name="Silar P."/>
            <person name="Natvig D.O."/>
            <person name="Lalanne C."/>
            <person name="Gautier V."/>
            <person name="Ament-Velasquez S.L."/>
            <person name="Kruys A."/>
            <person name="Hutchinson M.I."/>
            <person name="Powell A.J."/>
            <person name="Barry K."/>
            <person name="Miller A.N."/>
            <person name="Grigoriev I.V."/>
            <person name="Debuchy R."/>
            <person name="Gladieux P."/>
            <person name="Hiltunen Thoren M."/>
            <person name="Johannesson H."/>
        </authorList>
    </citation>
    <scope>NUCLEOTIDE SEQUENCE</scope>
    <source>
        <strain evidence="8">PSN309</strain>
    </source>
</reference>
<dbReference type="InterPro" id="IPR041679">
    <property type="entry name" value="DNA2/NAM7-like_C"/>
</dbReference>
<evidence type="ECO:0000256" key="5">
    <source>
        <dbReference type="SAM" id="Coils"/>
    </source>
</evidence>
<evidence type="ECO:0000259" key="7">
    <source>
        <dbReference type="SMART" id="SM00382"/>
    </source>
</evidence>
<dbReference type="FunFam" id="3.40.50.300:FF:001660">
    <property type="entry name" value="NF-X1 finger and helicase protein, putative"/>
    <property type="match status" value="1"/>
</dbReference>
<evidence type="ECO:0000313" key="9">
    <source>
        <dbReference type="Proteomes" id="UP001302126"/>
    </source>
</evidence>
<keyword evidence="3" id="KW-0378">Hydrolase</keyword>
<keyword evidence="4" id="KW-0067">ATP-binding</keyword>
<dbReference type="SMART" id="SM00382">
    <property type="entry name" value="AAA"/>
    <property type="match status" value="4"/>
</dbReference>
<keyword evidence="2" id="KW-0547">Nucleotide-binding</keyword>
<dbReference type="SUPFAM" id="SSF52540">
    <property type="entry name" value="P-loop containing nucleoside triphosphate hydrolases"/>
    <property type="match status" value="4"/>
</dbReference>
<dbReference type="InterPro" id="IPR003959">
    <property type="entry name" value="ATPase_AAA_core"/>
</dbReference>
<feature type="region of interest" description="Disordered" evidence="6">
    <location>
        <begin position="2149"/>
        <end position="2179"/>
    </location>
</feature>
<dbReference type="Pfam" id="PF13087">
    <property type="entry name" value="AAA_12"/>
    <property type="match status" value="1"/>
</dbReference>
<reference evidence="8" key="2">
    <citation type="submission" date="2023-05" db="EMBL/GenBank/DDBJ databases">
        <authorList>
            <consortium name="Lawrence Berkeley National Laboratory"/>
            <person name="Steindorff A."/>
            <person name="Hensen N."/>
            <person name="Bonometti L."/>
            <person name="Westerberg I."/>
            <person name="Brannstrom I.O."/>
            <person name="Guillou S."/>
            <person name="Cros-Aarteil S."/>
            <person name="Calhoun S."/>
            <person name="Haridas S."/>
            <person name="Kuo A."/>
            <person name="Mondo S."/>
            <person name="Pangilinan J."/>
            <person name="Riley R."/>
            <person name="Labutti K."/>
            <person name="Andreopoulos B."/>
            <person name="Lipzen A."/>
            <person name="Chen C."/>
            <person name="Yanf M."/>
            <person name="Daum C."/>
            <person name="Ng V."/>
            <person name="Clum A."/>
            <person name="Ohm R."/>
            <person name="Martin F."/>
            <person name="Silar P."/>
            <person name="Natvig D."/>
            <person name="Lalanne C."/>
            <person name="Gautier V."/>
            <person name="Ament-Velasquez S.L."/>
            <person name="Kruys A."/>
            <person name="Hutchinson M.I."/>
            <person name="Powell A.J."/>
            <person name="Barry K."/>
            <person name="Miller A.N."/>
            <person name="Grigoriev I.V."/>
            <person name="Debuchy R."/>
            <person name="Gladieux P."/>
            <person name="Thoren M.H."/>
            <person name="Johannesson H."/>
        </authorList>
    </citation>
    <scope>NUCLEOTIDE SEQUENCE</scope>
    <source>
        <strain evidence="8">PSN309</strain>
    </source>
</reference>
<dbReference type="Gene3D" id="3.40.50.300">
    <property type="entry name" value="P-loop containing nucleotide triphosphate hydrolases"/>
    <property type="match status" value="5"/>
</dbReference>
<dbReference type="CDD" id="cd06008">
    <property type="entry name" value="NF-X1-zinc-finger"/>
    <property type="match status" value="1"/>
</dbReference>
<evidence type="ECO:0000256" key="1">
    <source>
        <dbReference type="ARBA" id="ARBA00010378"/>
    </source>
</evidence>
<gene>
    <name evidence="8" type="ORF">QBC35DRAFT_464638</name>
</gene>
<dbReference type="InterPro" id="IPR041677">
    <property type="entry name" value="DNA2/NAM7_AAA_11"/>
</dbReference>
<dbReference type="PRINTS" id="PR00819">
    <property type="entry name" value="CBXCFQXSUPER"/>
</dbReference>
<dbReference type="FunFam" id="1.10.8.60:FF:000159">
    <property type="entry name" value="p-loop containing nucleoside triphosphate hydrolase protein"/>
    <property type="match status" value="1"/>
</dbReference>
<proteinExistence type="inferred from homology"/>
<dbReference type="Pfam" id="PF00004">
    <property type="entry name" value="AAA"/>
    <property type="match status" value="3"/>
</dbReference>
<feature type="compositionally biased region" description="Polar residues" evidence="6">
    <location>
        <begin position="2156"/>
        <end position="2168"/>
    </location>
</feature>
<dbReference type="CDD" id="cd18808">
    <property type="entry name" value="SF1_C_Upf1"/>
    <property type="match status" value="1"/>
</dbReference>
<dbReference type="InterPro" id="IPR041627">
    <property type="entry name" value="AAA_lid_6"/>
</dbReference>
<dbReference type="EMBL" id="MU864422">
    <property type="protein sequence ID" value="KAK4186486.1"/>
    <property type="molecule type" value="Genomic_DNA"/>
</dbReference>
<feature type="coiled-coil region" evidence="5">
    <location>
        <begin position="591"/>
        <end position="621"/>
    </location>
</feature>
<dbReference type="CDD" id="cd17936">
    <property type="entry name" value="EEXXEc_NFX1"/>
    <property type="match status" value="1"/>
</dbReference>
<evidence type="ECO:0000256" key="4">
    <source>
        <dbReference type="ARBA" id="ARBA00022840"/>
    </source>
</evidence>
<feature type="domain" description="AAA+ ATPase" evidence="7">
    <location>
        <begin position="496"/>
        <end position="773"/>
    </location>
</feature>
<feature type="coiled-coil region" evidence="5">
    <location>
        <begin position="1214"/>
        <end position="1244"/>
    </location>
</feature>